<evidence type="ECO:0000256" key="6">
    <source>
        <dbReference type="ARBA" id="ARBA00023136"/>
    </source>
</evidence>
<dbReference type="PANTHER" id="PTHR43045:SF2">
    <property type="entry name" value="INNER MEMBRANE METABOLITE TRANSPORT PROTEIN YHJE"/>
    <property type="match status" value="1"/>
</dbReference>
<name>A0ABN1DHP0_SACER</name>
<feature type="transmembrane region" description="Helical" evidence="7">
    <location>
        <begin position="188"/>
        <end position="209"/>
    </location>
</feature>
<dbReference type="Pfam" id="PF07690">
    <property type="entry name" value="MFS_1"/>
    <property type="match status" value="1"/>
</dbReference>
<feature type="transmembrane region" description="Helical" evidence="7">
    <location>
        <begin position="238"/>
        <end position="256"/>
    </location>
</feature>
<feature type="transmembrane region" description="Helical" evidence="7">
    <location>
        <begin position="117"/>
        <end position="140"/>
    </location>
</feature>
<dbReference type="EMBL" id="BAAAGS010000035">
    <property type="protein sequence ID" value="GAA0543102.1"/>
    <property type="molecule type" value="Genomic_DNA"/>
</dbReference>
<gene>
    <name evidence="9" type="ORF">GCM10009533_47620</name>
</gene>
<feature type="domain" description="Major facilitator superfamily (MFS) profile" evidence="8">
    <location>
        <begin position="14"/>
        <end position="423"/>
    </location>
</feature>
<comment type="subcellular location">
    <subcellularLocation>
        <location evidence="1">Cell membrane</location>
        <topology evidence="1">Multi-pass membrane protein</topology>
    </subcellularLocation>
</comment>
<evidence type="ECO:0000256" key="4">
    <source>
        <dbReference type="ARBA" id="ARBA00022692"/>
    </source>
</evidence>
<dbReference type="CDD" id="cd17369">
    <property type="entry name" value="MFS_ShiA_like"/>
    <property type="match status" value="1"/>
</dbReference>
<comment type="caution">
    <text evidence="9">The sequence shown here is derived from an EMBL/GenBank/DDBJ whole genome shotgun (WGS) entry which is preliminary data.</text>
</comment>
<keyword evidence="10" id="KW-1185">Reference proteome</keyword>
<feature type="transmembrane region" description="Helical" evidence="7">
    <location>
        <begin position="306"/>
        <end position="326"/>
    </location>
</feature>
<evidence type="ECO:0000313" key="10">
    <source>
        <dbReference type="Proteomes" id="UP001500729"/>
    </source>
</evidence>
<dbReference type="RefSeq" id="WP_009946703.1">
    <property type="nucleotide sequence ID" value="NZ_BAAAGS010000035.1"/>
</dbReference>
<keyword evidence="4 7" id="KW-0812">Transmembrane</keyword>
<evidence type="ECO:0000256" key="1">
    <source>
        <dbReference type="ARBA" id="ARBA00004651"/>
    </source>
</evidence>
<dbReference type="InterPro" id="IPR020846">
    <property type="entry name" value="MFS_dom"/>
</dbReference>
<dbReference type="InterPro" id="IPR005829">
    <property type="entry name" value="Sugar_transporter_CS"/>
</dbReference>
<dbReference type="SUPFAM" id="SSF103473">
    <property type="entry name" value="MFS general substrate transporter"/>
    <property type="match status" value="1"/>
</dbReference>
<sequence length="440" mass="46841">MSQAVPDTRVARRAGIASFTGTTIEWYDFYIYSSASALVLNKVFFPTVDPAAGTLAAFATFWVGFLARPVGGVLFGHLGDRIGRKKTLITTLLLMGGATTCVGLLPTYATIGVAAPLLLVVLRMLQGVAMGGEWGGAVLIASEHAPKGRKILYGAFAQQGSPAGNVLATLSFLLVAQLPDEAFSSWGWRIPFLASALLVVVSLVIRLSVEESPEMRRLMESRTVAKLPIRDVLRSSPLIIALGVGACTIAVSATYFKSTFALSWAVSDLGFQRSTFLTVILVAGIAQLIFQPLGAVLATRWDLRRAVTVLLVPELVLMPAMFWLISTGSLGLSMLGMAVATLPHAMYYAALAGILARSFPAHVRYTGISLCYQLCTTLFAGTAPMLGQYLMNVTGSIVSVVFLAVAHVLLTLFCVLALLRRAPSTEGEPVAERPVVARSA</sequence>
<organism evidence="9 10">
    <name type="scientific">Saccharopolyspora erythraea</name>
    <name type="common">Streptomyces erythraeus</name>
    <dbReference type="NCBI Taxonomy" id="1836"/>
    <lineage>
        <taxon>Bacteria</taxon>
        <taxon>Bacillati</taxon>
        <taxon>Actinomycetota</taxon>
        <taxon>Actinomycetes</taxon>
        <taxon>Pseudonocardiales</taxon>
        <taxon>Pseudonocardiaceae</taxon>
        <taxon>Saccharopolyspora</taxon>
    </lineage>
</organism>
<feature type="transmembrane region" description="Helical" evidence="7">
    <location>
        <begin position="397"/>
        <end position="419"/>
    </location>
</feature>
<dbReference type="Proteomes" id="UP001500729">
    <property type="component" value="Unassembled WGS sequence"/>
</dbReference>
<feature type="transmembrane region" description="Helical" evidence="7">
    <location>
        <begin position="276"/>
        <end position="299"/>
    </location>
</feature>
<feature type="transmembrane region" description="Helical" evidence="7">
    <location>
        <begin position="368"/>
        <end position="391"/>
    </location>
</feature>
<feature type="transmembrane region" description="Helical" evidence="7">
    <location>
        <begin position="55"/>
        <end position="76"/>
    </location>
</feature>
<dbReference type="PROSITE" id="PS50850">
    <property type="entry name" value="MFS"/>
    <property type="match status" value="1"/>
</dbReference>
<keyword evidence="2" id="KW-0813">Transport</keyword>
<evidence type="ECO:0000256" key="3">
    <source>
        <dbReference type="ARBA" id="ARBA00022475"/>
    </source>
</evidence>
<feature type="transmembrane region" description="Helical" evidence="7">
    <location>
        <begin position="332"/>
        <end position="356"/>
    </location>
</feature>
<keyword evidence="5 7" id="KW-1133">Transmembrane helix</keyword>
<dbReference type="InterPro" id="IPR036259">
    <property type="entry name" value="MFS_trans_sf"/>
</dbReference>
<accession>A0ABN1DHP0</accession>
<feature type="transmembrane region" description="Helical" evidence="7">
    <location>
        <begin position="152"/>
        <end position="176"/>
    </location>
</feature>
<dbReference type="Gene3D" id="1.20.1250.20">
    <property type="entry name" value="MFS general substrate transporter like domains"/>
    <property type="match status" value="2"/>
</dbReference>
<evidence type="ECO:0000313" key="9">
    <source>
        <dbReference type="EMBL" id="GAA0543102.1"/>
    </source>
</evidence>
<keyword evidence="6 7" id="KW-0472">Membrane</keyword>
<evidence type="ECO:0000256" key="7">
    <source>
        <dbReference type="SAM" id="Phobius"/>
    </source>
</evidence>
<feature type="transmembrane region" description="Helical" evidence="7">
    <location>
        <begin position="88"/>
        <end position="111"/>
    </location>
</feature>
<dbReference type="InterPro" id="IPR011701">
    <property type="entry name" value="MFS"/>
</dbReference>
<dbReference type="PANTHER" id="PTHR43045">
    <property type="entry name" value="SHIKIMATE TRANSPORTER"/>
    <property type="match status" value="1"/>
</dbReference>
<dbReference type="PROSITE" id="PS00217">
    <property type="entry name" value="SUGAR_TRANSPORT_2"/>
    <property type="match status" value="1"/>
</dbReference>
<protein>
    <submittedName>
        <fullName evidence="9">MFS transporter</fullName>
    </submittedName>
</protein>
<keyword evidence="3" id="KW-1003">Cell membrane</keyword>
<proteinExistence type="predicted"/>
<evidence type="ECO:0000259" key="8">
    <source>
        <dbReference type="PROSITE" id="PS50850"/>
    </source>
</evidence>
<evidence type="ECO:0000256" key="5">
    <source>
        <dbReference type="ARBA" id="ARBA00022989"/>
    </source>
</evidence>
<evidence type="ECO:0000256" key="2">
    <source>
        <dbReference type="ARBA" id="ARBA00022448"/>
    </source>
</evidence>
<reference evidence="9 10" key="1">
    <citation type="journal article" date="2019" name="Int. J. Syst. Evol. Microbiol.">
        <title>The Global Catalogue of Microorganisms (GCM) 10K type strain sequencing project: providing services to taxonomists for standard genome sequencing and annotation.</title>
        <authorList>
            <consortium name="The Broad Institute Genomics Platform"/>
            <consortium name="The Broad Institute Genome Sequencing Center for Infectious Disease"/>
            <person name="Wu L."/>
            <person name="Ma J."/>
        </authorList>
    </citation>
    <scope>NUCLEOTIDE SEQUENCE [LARGE SCALE GENOMIC DNA]</scope>
    <source>
        <strain evidence="9 10">JCM 10303</strain>
    </source>
</reference>